<organism evidence="1 2">
    <name type="scientific">Macrolepiota fuliginosa MF-IS2</name>
    <dbReference type="NCBI Taxonomy" id="1400762"/>
    <lineage>
        <taxon>Eukaryota</taxon>
        <taxon>Fungi</taxon>
        <taxon>Dikarya</taxon>
        <taxon>Basidiomycota</taxon>
        <taxon>Agaricomycotina</taxon>
        <taxon>Agaricomycetes</taxon>
        <taxon>Agaricomycetidae</taxon>
        <taxon>Agaricales</taxon>
        <taxon>Agaricineae</taxon>
        <taxon>Agaricaceae</taxon>
        <taxon>Macrolepiota</taxon>
    </lineage>
</organism>
<proteinExistence type="predicted"/>
<reference evidence="1" key="1">
    <citation type="submission" date="2020-11" db="EMBL/GenBank/DDBJ databases">
        <authorList>
            <consortium name="DOE Joint Genome Institute"/>
            <person name="Ahrendt S."/>
            <person name="Riley R."/>
            <person name="Andreopoulos W."/>
            <person name="Labutti K."/>
            <person name="Pangilinan J."/>
            <person name="Ruiz-Duenas F.J."/>
            <person name="Barrasa J.M."/>
            <person name="Sanchez-Garcia M."/>
            <person name="Camarero S."/>
            <person name="Miyauchi S."/>
            <person name="Serrano A."/>
            <person name="Linde D."/>
            <person name="Babiker R."/>
            <person name="Drula E."/>
            <person name="Ayuso-Fernandez I."/>
            <person name="Pacheco R."/>
            <person name="Padilla G."/>
            <person name="Ferreira P."/>
            <person name="Barriuso J."/>
            <person name="Kellner H."/>
            <person name="Castanera R."/>
            <person name="Alfaro M."/>
            <person name="Ramirez L."/>
            <person name="Pisabarro A.G."/>
            <person name="Kuo A."/>
            <person name="Tritt A."/>
            <person name="Lipzen A."/>
            <person name="He G."/>
            <person name="Yan M."/>
            <person name="Ng V."/>
            <person name="Cullen D."/>
            <person name="Martin F."/>
            <person name="Rosso M.-N."/>
            <person name="Henrissat B."/>
            <person name="Hibbett D."/>
            <person name="Martinez A.T."/>
            <person name="Grigoriev I.V."/>
        </authorList>
    </citation>
    <scope>NUCLEOTIDE SEQUENCE</scope>
    <source>
        <strain evidence="1">MF-IS2</strain>
    </source>
</reference>
<protein>
    <submittedName>
        <fullName evidence="1">Uncharacterized protein</fullName>
    </submittedName>
</protein>
<name>A0A9P6C8W9_9AGAR</name>
<evidence type="ECO:0000313" key="2">
    <source>
        <dbReference type="Proteomes" id="UP000807342"/>
    </source>
</evidence>
<evidence type="ECO:0000313" key="1">
    <source>
        <dbReference type="EMBL" id="KAF9452634.1"/>
    </source>
</evidence>
<comment type="caution">
    <text evidence="1">The sequence shown here is derived from an EMBL/GenBank/DDBJ whole genome shotgun (WGS) entry which is preliminary data.</text>
</comment>
<gene>
    <name evidence="1" type="ORF">P691DRAFT_803755</name>
</gene>
<dbReference type="EMBL" id="MU151069">
    <property type="protein sequence ID" value="KAF9452634.1"/>
    <property type="molecule type" value="Genomic_DNA"/>
</dbReference>
<sequence length="345" mass="38772">MERDAIQAASQLPDSWDAFPSVLRSHHISPAAKRLILRLLFGVLVIQPDLCGDQETENFDETQVVLGALEASVEEYIQFDSLTGSPTTFRNGLDCAFFLNLYTTLHLTQGTFSTSSRKPYLETHLLALFDLVLHPVHISYGCAARSVTQAICFHWGKLVPWSWMMWSDLRLANADIVTAVTMQWLKSVRCHTICSSHRECTLAVTHLSENAMVGFTALSNVLSSGAAELRNYDNSKYPLLQLLDKSCFLLSTMIYELLRNNPGSHSRLQPCIARVGSGVLHLCVIRSIGPWRGRPDTNIPCQDWYLGLLLAMDNALLRQCLMKLQTDHLFQFSAKVDHVFSEARE</sequence>
<dbReference type="AlphaFoldDB" id="A0A9P6C8W9"/>
<dbReference type="Proteomes" id="UP000807342">
    <property type="component" value="Unassembled WGS sequence"/>
</dbReference>
<keyword evidence="2" id="KW-1185">Reference proteome</keyword>
<accession>A0A9P6C8W9</accession>
<dbReference type="OrthoDB" id="3233180at2759"/>